<name>A0ABV7LJ23_9GAMM</name>
<gene>
    <name evidence="1" type="ORF">ACFOEV_02360</name>
</gene>
<dbReference type="InterPro" id="IPR036249">
    <property type="entry name" value="Thioredoxin-like_sf"/>
</dbReference>
<dbReference type="PANTHER" id="PTHR33558:SF1">
    <property type="entry name" value="GLUTAREDOXIN-LIKE PROTEIN C5ORF63 HOMOLOG"/>
    <property type="match status" value="1"/>
</dbReference>
<accession>A0ABV7LJ23</accession>
<dbReference type="PANTHER" id="PTHR33558">
    <property type="entry name" value="GLUTAREDOXIN-LIKE PROTEIN C5ORF63 HOMOLOG"/>
    <property type="match status" value="1"/>
</dbReference>
<dbReference type="RefSeq" id="WP_386771212.1">
    <property type="nucleotide sequence ID" value="NZ_JBHRUG010000002.1"/>
</dbReference>
<keyword evidence="2" id="KW-1185">Reference proteome</keyword>
<evidence type="ECO:0000313" key="1">
    <source>
        <dbReference type="EMBL" id="MFC3282453.1"/>
    </source>
</evidence>
<dbReference type="InterPro" id="IPR052565">
    <property type="entry name" value="Glutaredoxin-like_YDR286C"/>
</dbReference>
<dbReference type="Pfam" id="PF05768">
    <property type="entry name" value="Glrx-like"/>
    <property type="match status" value="1"/>
</dbReference>
<proteinExistence type="predicted"/>
<protein>
    <submittedName>
        <fullName evidence="1">Glutaredoxin family protein</fullName>
    </submittedName>
</protein>
<sequence length="115" mass="13028">MIRLTLYTTLGCHLCDELEHHLASLSVAEVMLERIEIADDDALMARYGERIPVLVDADGVELERGFEPECLAAWLAERGWLHEGAVETAEAQASQPKRAYLRHGRRFLGQRDPTR</sequence>
<organism evidence="1 2">
    <name type="scientific">Litchfieldella rifensis</name>
    <dbReference type="NCBI Taxonomy" id="762643"/>
    <lineage>
        <taxon>Bacteria</taxon>
        <taxon>Pseudomonadati</taxon>
        <taxon>Pseudomonadota</taxon>
        <taxon>Gammaproteobacteria</taxon>
        <taxon>Oceanospirillales</taxon>
        <taxon>Halomonadaceae</taxon>
        <taxon>Litchfieldella</taxon>
    </lineage>
</organism>
<comment type="caution">
    <text evidence="1">The sequence shown here is derived from an EMBL/GenBank/DDBJ whole genome shotgun (WGS) entry which is preliminary data.</text>
</comment>
<dbReference type="InterPro" id="IPR008554">
    <property type="entry name" value="Glutaredoxin-like"/>
</dbReference>
<dbReference type="Gene3D" id="3.40.30.10">
    <property type="entry name" value="Glutaredoxin"/>
    <property type="match status" value="1"/>
</dbReference>
<dbReference type="Proteomes" id="UP001595579">
    <property type="component" value="Unassembled WGS sequence"/>
</dbReference>
<evidence type="ECO:0000313" key="2">
    <source>
        <dbReference type="Proteomes" id="UP001595579"/>
    </source>
</evidence>
<dbReference type="EMBL" id="JBHRUG010000002">
    <property type="protein sequence ID" value="MFC3282453.1"/>
    <property type="molecule type" value="Genomic_DNA"/>
</dbReference>
<reference evidence="2" key="1">
    <citation type="journal article" date="2019" name="Int. J. Syst. Evol. Microbiol.">
        <title>The Global Catalogue of Microorganisms (GCM) 10K type strain sequencing project: providing services to taxonomists for standard genome sequencing and annotation.</title>
        <authorList>
            <consortium name="The Broad Institute Genomics Platform"/>
            <consortium name="The Broad Institute Genome Sequencing Center for Infectious Disease"/>
            <person name="Wu L."/>
            <person name="Ma J."/>
        </authorList>
    </citation>
    <scope>NUCLEOTIDE SEQUENCE [LARGE SCALE GENOMIC DNA]</scope>
    <source>
        <strain evidence="2">CECT 7698</strain>
    </source>
</reference>
<dbReference type="SUPFAM" id="SSF52833">
    <property type="entry name" value="Thioredoxin-like"/>
    <property type="match status" value="1"/>
</dbReference>